<organism evidence="1 2">
    <name type="scientific">Acinetobacter baumannii</name>
    <dbReference type="NCBI Taxonomy" id="470"/>
    <lineage>
        <taxon>Bacteria</taxon>
        <taxon>Pseudomonadati</taxon>
        <taxon>Pseudomonadota</taxon>
        <taxon>Gammaproteobacteria</taxon>
        <taxon>Moraxellales</taxon>
        <taxon>Moraxellaceae</taxon>
        <taxon>Acinetobacter</taxon>
        <taxon>Acinetobacter calcoaceticus/baumannii complex</taxon>
    </lineage>
</organism>
<sequence length="403" mass="48096">MATANKNAKAKKETSSTENLKKLTGLIDQLEEHIIRRHKFPYGSPSAYAEQYKAYLPEQIESVSEEITENDRKWFYEQLDQGLLKESPEQYALRQQAWRLPPPLLRGKSKTHIYIPEQDRLARHYGEIANEIRDFKNIVSTIKVRIFKEKEKQAEKHFNEAFRLYSEHHDCSFYVYTLPEDIYKQIRQSQLARNSHKQSHRIKEIYLSIVQRFITEDKKTYSSMDMVLGAIEEQALSQIPEELVQEYNSEIEHCLLKKEEAEYYLFATRNDLSTVKIEYEGDDKDKDKDKDKDDKKIKRIEAQKRDQPLISFMGYPTERFEEMRTYYLKKSSKLTQLKNNMLTLIPPTKDEKERMELLNPHMKKKEYKTVNLKSDKKWLKEDRPDLYKLLEAFVRKKSTTSHK</sequence>
<accession>A0A6I4HKH2</accession>
<proteinExistence type="predicted"/>
<name>A0A6I4HKH2_ACIBA</name>
<dbReference type="RefSeq" id="WP_059262733.1">
    <property type="nucleotide sequence ID" value="NZ_CAJHFV010000016.1"/>
</dbReference>
<evidence type="ECO:0000313" key="1">
    <source>
        <dbReference type="EMBL" id="MVM91831.1"/>
    </source>
</evidence>
<gene>
    <name evidence="1" type="ORF">GNY86_09895</name>
</gene>
<reference evidence="1 2" key="1">
    <citation type="submission" date="2019-11" db="EMBL/GenBank/DDBJ databases">
        <title>Multidrug-resistant Acinetobacter baumannii moving toward extensively drug-resistant over fifteen years in South of Brazil.</title>
        <authorList>
            <person name="Fedrigo N.H."/>
            <person name="Cerdeira L."/>
            <person name="Fuga B."/>
            <person name="Marini P.V.B."/>
            <person name="Shinohara D.R."/>
            <person name="Carrara-Marroni F.E."/>
            <person name="Lincopan N."/>
            <person name="Tognim M.C.B."/>
        </authorList>
    </citation>
    <scope>NUCLEOTIDE SEQUENCE [LARGE SCALE GENOMIC DNA]</scope>
    <source>
        <strain evidence="1 2">Ac576</strain>
    </source>
</reference>
<comment type="caution">
    <text evidence="1">The sequence shown here is derived from an EMBL/GenBank/DDBJ whole genome shotgun (WGS) entry which is preliminary data.</text>
</comment>
<dbReference type="AlphaFoldDB" id="A0A6I4HKH2"/>
<protein>
    <submittedName>
        <fullName evidence="1">Prohead core protein</fullName>
    </submittedName>
</protein>
<dbReference type="EMBL" id="WPIP01000059">
    <property type="protein sequence ID" value="MVM91831.1"/>
    <property type="molecule type" value="Genomic_DNA"/>
</dbReference>
<dbReference type="Proteomes" id="UP000439424">
    <property type="component" value="Unassembled WGS sequence"/>
</dbReference>
<evidence type="ECO:0000313" key="2">
    <source>
        <dbReference type="Proteomes" id="UP000439424"/>
    </source>
</evidence>